<reference evidence="2" key="1">
    <citation type="submission" date="2017-10" db="EMBL/GenBank/DDBJ databases">
        <title>Rapid genome shrinkage in a self-fertile nematode reveals novel sperm competition proteins.</title>
        <authorList>
            <person name="Yin D."/>
            <person name="Schwarz E.M."/>
            <person name="Thomas C.G."/>
            <person name="Felde R.L."/>
            <person name="Korf I.F."/>
            <person name="Cutter A.D."/>
            <person name="Schartner C.M."/>
            <person name="Ralston E.J."/>
            <person name="Meyer B.J."/>
            <person name="Haag E.S."/>
        </authorList>
    </citation>
    <scope>NUCLEOTIDE SEQUENCE [LARGE SCALE GENOMIC DNA]</scope>
    <source>
        <strain evidence="2">JU1422</strain>
    </source>
</reference>
<evidence type="ECO:0000313" key="1">
    <source>
        <dbReference type="EMBL" id="PIC21820.1"/>
    </source>
</evidence>
<keyword evidence="2" id="KW-1185">Reference proteome</keyword>
<dbReference type="EMBL" id="PDUG01000006">
    <property type="protein sequence ID" value="PIC21820.1"/>
    <property type="molecule type" value="Genomic_DNA"/>
</dbReference>
<proteinExistence type="predicted"/>
<sequence>MPKNILSVAEQRRIRLENQHPPSYQQSKTTASKIDLRRIDDKCKEDTRFGSGHRAGIKLKNRVVKNNDLQHTTSVVILVS</sequence>
<name>A0A2G5T3H9_9PELO</name>
<evidence type="ECO:0000313" key="2">
    <source>
        <dbReference type="Proteomes" id="UP000230233"/>
    </source>
</evidence>
<protein>
    <submittedName>
        <fullName evidence="1">Uncharacterized protein</fullName>
    </submittedName>
</protein>
<accession>A0A2G5T3H9</accession>
<gene>
    <name evidence="1" type="primary">Cnig_chr_X.g26519</name>
    <name evidence="1" type="ORF">B9Z55_026519</name>
</gene>
<organism evidence="1 2">
    <name type="scientific">Caenorhabditis nigoni</name>
    <dbReference type="NCBI Taxonomy" id="1611254"/>
    <lineage>
        <taxon>Eukaryota</taxon>
        <taxon>Metazoa</taxon>
        <taxon>Ecdysozoa</taxon>
        <taxon>Nematoda</taxon>
        <taxon>Chromadorea</taxon>
        <taxon>Rhabditida</taxon>
        <taxon>Rhabditina</taxon>
        <taxon>Rhabditomorpha</taxon>
        <taxon>Rhabditoidea</taxon>
        <taxon>Rhabditidae</taxon>
        <taxon>Peloderinae</taxon>
        <taxon>Caenorhabditis</taxon>
    </lineage>
</organism>
<comment type="caution">
    <text evidence="1">The sequence shown here is derived from an EMBL/GenBank/DDBJ whole genome shotgun (WGS) entry which is preliminary data.</text>
</comment>
<dbReference type="Proteomes" id="UP000230233">
    <property type="component" value="Chromosome X"/>
</dbReference>
<dbReference type="AlphaFoldDB" id="A0A2G5T3H9"/>